<evidence type="ECO:0000259" key="2">
    <source>
        <dbReference type="SMART" id="SM00385"/>
    </source>
</evidence>
<comment type="caution">
    <text evidence="3">The sequence shown here is derived from an EMBL/GenBank/DDBJ whole genome shotgun (WGS) entry which is preliminary data.</text>
</comment>
<dbReference type="InterPro" id="IPR013763">
    <property type="entry name" value="Cyclin-like_dom"/>
</dbReference>
<dbReference type="Proteomes" id="UP001295684">
    <property type="component" value="Unassembled WGS sequence"/>
</dbReference>
<dbReference type="InterPro" id="IPR043198">
    <property type="entry name" value="Cyclin/Ssn8"/>
</dbReference>
<evidence type="ECO:0000313" key="3">
    <source>
        <dbReference type="EMBL" id="CAI2377123.1"/>
    </source>
</evidence>
<evidence type="ECO:0000313" key="4">
    <source>
        <dbReference type="Proteomes" id="UP001295684"/>
    </source>
</evidence>
<dbReference type="SMART" id="SM00385">
    <property type="entry name" value="CYCLIN"/>
    <property type="match status" value="1"/>
</dbReference>
<dbReference type="SUPFAM" id="SSF47954">
    <property type="entry name" value="Cyclin-like"/>
    <property type="match status" value="2"/>
</dbReference>
<sequence length="263" mass="30358">MKPASIQKFFTRDDYEALIKRYDDQKDWKMIFESIAFLYELSEHVNAGSRTTELGCILFHMFMAKVPLMPYNVKIVAAASLYLACKLDSPRPSNLFVEYTNNKRNPNNPDSTLAETKEQLYLVESKILVELDFALEFEVPRLYLIQFDFNYKAEAKAAISQQLPEDVDADKVFKELWSMLMEFASKCLNDTLYSPLCLYYHPAEIVAACLVFVHTLIVVSGQPLESRPKLLVGEWFTHLHKDIDMEVAAECANEIEQLFCHLK</sequence>
<dbReference type="InterPro" id="IPR006671">
    <property type="entry name" value="Cyclin_N"/>
</dbReference>
<evidence type="ECO:0000256" key="1">
    <source>
        <dbReference type="RuleBase" id="RU000383"/>
    </source>
</evidence>
<dbReference type="EMBL" id="CAMPGE010018732">
    <property type="protein sequence ID" value="CAI2377123.1"/>
    <property type="molecule type" value="Genomic_DNA"/>
</dbReference>
<gene>
    <name evidence="3" type="ORF">ECRASSUSDP1_LOCUS18506</name>
</gene>
<reference evidence="3" key="1">
    <citation type="submission" date="2023-07" db="EMBL/GenBank/DDBJ databases">
        <authorList>
            <consortium name="AG Swart"/>
            <person name="Singh M."/>
            <person name="Singh A."/>
            <person name="Seah K."/>
            <person name="Emmerich C."/>
        </authorList>
    </citation>
    <scope>NUCLEOTIDE SEQUENCE</scope>
    <source>
        <strain evidence="3">DP1</strain>
    </source>
</reference>
<feature type="domain" description="Cyclin-like" evidence="2">
    <location>
        <begin position="36"/>
        <end position="129"/>
    </location>
</feature>
<dbReference type="AlphaFoldDB" id="A0AAD2D2B9"/>
<dbReference type="Gene3D" id="1.10.472.10">
    <property type="entry name" value="Cyclin-like"/>
    <property type="match status" value="2"/>
</dbReference>
<comment type="similarity">
    <text evidence="1">Belongs to the cyclin family.</text>
</comment>
<keyword evidence="4" id="KW-1185">Reference proteome</keyword>
<organism evidence="3 4">
    <name type="scientific">Euplotes crassus</name>
    <dbReference type="NCBI Taxonomy" id="5936"/>
    <lineage>
        <taxon>Eukaryota</taxon>
        <taxon>Sar</taxon>
        <taxon>Alveolata</taxon>
        <taxon>Ciliophora</taxon>
        <taxon>Intramacronucleata</taxon>
        <taxon>Spirotrichea</taxon>
        <taxon>Hypotrichia</taxon>
        <taxon>Euplotida</taxon>
        <taxon>Euplotidae</taxon>
        <taxon>Moneuplotes</taxon>
    </lineage>
</organism>
<protein>
    <recommendedName>
        <fullName evidence="2">Cyclin-like domain-containing protein</fullName>
    </recommendedName>
</protein>
<keyword evidence="1" id="KW-0195">Cyclin</keyword>
<dbReference type="PANTHER" id="PTHR10026">
    <property type="entry name" value="CYCLIN"/>
    <property type="match status" value="1"/>
</dbReference>
<dbReference type="GO" id="GO:0006357">
    <property type="term" value="P:regulation of transcription by RNA polymerase II"/>
    <property type="evidence" value="ECO:0007669"/>
    <property type="project" value="InterPro"/>
</dbReference>
<accession>A0AAD2D2B9</accession>
<dbReference type="Pfam" id="PF00134">
    <property type="entry name" value="Cyclin_N"/>
    <property type="match status" value="1"/>
</dbReference>
<dbReference type="InterPro" id="IPR036915">
    <property type="entry name" value="Cyclin-like_sf"/>
</dbReference>
<name>A0AAD2D2B9_EUPCR</name>
<dbReference type="GO" id="GO:0016538">
    <property type="term" value="F:cyclin-dependent protein serine/threonine kinase regulator activity"/>
    <property type="evidence" value="ECO:0007669"/>
    <property type="project" value="InterPro"/>
</dbReference>
<proteinExistence type="inferred from homology"/>